<accession>A0A8T9SVE7</accession>
<reference evidence="2 3" key="1">
    <citation type="submission" date="2022-04" db="EMBL/GenBank/DDBJ databases">
        <title>Hymenobacter sp. isolated from the air.</title>
        <authorList>
            <person name="Won M."/>
            <person name="Lee C.-M."/>
            <person name="Woen H.-Y."/>
            <person name="Kwon S.-W."/>
        </authorList>
    </citation>
    <scope>NUCLEOTIDE SEQUENCE [LARGE SCALE GENOMIC DNA]</scope>
    <source>
        <strain evidence="3">5413 J-13</strain>
    </source>
</reference>
<dbReference type="EMBL" id="CP095053">
    <property type="protein sequence ID" value="UOR04904.1"/>
    <property type="molecule type" value="Genomic_DNA"/>
</dbReference>
<name>A0A8T9SVE7_9BACT</name>
<evidence type="ECO:0000313" key="2">
    <source>
        <dbReference type="EMBL" id="UOR04904.1"/>
    </source>
</evidence>
<protein>
    <submittedName>
        <fullName evidence="2">Uncharacterized protein</fullName>
    </submittedName>
</protein>
<evidence type="ECO:0000256" key="1">
    <source>
        <dbReference type="SAM" id="MobiDB-lite"/>
    </source>
</evidence>
<dbReference type="RefSeq" id="WP_245092779.1">
    <property type="nucleotide sequence ID" value="NZ_CP095053.1"/>
</dbReference>
<evidence type="ECO:0000313" key="3">
    <source>
        <dbReference type="Proteomes" id="UP000829925"/>
    </source>
</evidence>
<gene>
    <name evidence="2" type="ORF">MUN82_18430</name>
</gene>
<feature type="region of interest" description="Disordered" evidence="1">
    <location>
        <begin position="1"/>
        <end position="22"/>
    </location>
</feature>
<dbReference type="Proteomes" id="UP000829925">
    <property type="component" value="Chromosome"/>
</dbReference>
<dbReference type="KEGG" id="haei:MUN82_18430"/>
<keyword evidence="3" id="KW-1185">Reference proteome</keyword>
<sequence length="134" mass="14763">MDSTASTPQTPPTPTIPLDVTEQQKEVLLDDTLHLLDADVTKQKDQRHGLAEIDRWEEVLRASDHPGLAKIIQELAALREQLTAPERQTHDIAETLAVLGAETIKVAEEASNNYTNPLKKLAKLLIQLGNALSK</sequence>
<dbReference type="AlphaFoldDB" id="A0A8T9SVE7"/>
<proteinExistence type="predicted"/>
<organism evidence="2 3">
    <name type="scientific">Hymenobacter aerilatus</name>
    <dbReference type="NCBI Taxonomy" id="2932251"/>
    <lineage>
        <taxon>Bacteria</taxon>
        <taxon>Pseudomonadati</taxon>
        <taxon>Bacteroidota</taxon>
        <taxon>Cytophagia</taxon>
        <taxon>Cytophagales</taxon>
        <taxon>Hymenobacteraceae</taxon>
        <taxon>Hymenobacter</taxon>
    </lineage>
</organism>